<name>A0ABN9QGI4_9DINO</name>
<evidence type="ECO:0000256" key="1">
    <source>
        <dbReference type="SAM" id="MobiDB-lite"/>
    </source>
</evidence>
<organism evidence="2 3">
    <name type="scientific">Prorocentrum cordatum</name>
    <dbReference type="NCBI Taxonomy" id="2364126"/>
    <lineage>
        <taxon>Eukaryota</taxon>
        <taxon>Sar</taxon>
        <taxon>Alveolata</taxon>
        <taxon>Dinophyceae</taxon>
        <taxon>Prorocentrales</taxon>
        <taxon>Prorocentraceae</taxon>
        <taxon>Prorocentrum</taxon>
    </lineage>
</organism>
<accession>A0ABN9QGI4</accession>
<feature type="compositionally biased region" description="Basic and acidic residues" evidence="1">
    <location>
        <begin position="80"/>
        <end position="92"/>
    </location>
</feature>
<feature type="compositionally biased region" description="Basic and acidic residues" evidence="1">
    <location>
        <begin position="60"/>
        <end position="69"/>
    </location>
</feature>
<sequence>MSGLFETLSEGGFERAVEVLAELLRTFDPGYPGSLHYVDKFVLEEAEDAQDVAPSATQSGEKKVGHREFSSGSDSLARYSSEHADRVVDRHPNGRPKLNLKARTKPHGQDARAT</sequence>
<comment type="caution">
    <text evidence="2">The sequence shown here is derived from an EMBL/GenBank/DDBJ whole genome shotgun (WGS) entry which is preliminary data.</text>
</comment>
<dbReference type="Proteomes" id="UP001189429">
    <property type="component" value="Unassembled WGS sequence"/>
</dbReference>
<feature type="region of interest" description="Disordered" evidence="1">
    <location>
        <begin position="48"/>
        <end position="114"/>
    </location>
</feature>
<protein>
    <submittedName>
        <fullName evidence="2">Uncharacterized protein</fullName>
    </submittedName>
</protein>
<evidence type="ECO:0000313" key="2">
    <source>
        <dbReference type="EMBL" id="CAK0805110.1"/>
    </source>
</evidence>
<dbReference type="EMBL" id="CAUYUJ010003381">
    <property type="protein sequence ID" value="CAK0805110.1"/>
    <property type="molecule type" value="Genomic_DNA"/>
</dbReference>
<reference evidence="2" key="1">
    <citation type="submission" date="2023-10" db="EMBL/GenBank/DDBJ databases">
        <authorList>
            <person name="Chen Y."/>
            <person name="Shah S."/>
            <person name="Dougan E. K."/>
            <person name="Thang M."/>
            <person name="Chan C."/>
        </authorList>
    </citation>
    <scope>NUCLEOTIDE SEQUENCE [LARGE SCALE GENOMIC DNA]</scope>
</reference>
<proteinExistence type="predicted"/>
<gene>
    <name evidence="2" type="ORF">PCOR1329_LOCUS11728</name>
</gene>
<evidence type="ECO:0000313" key="3">
    <source>
        <dbReference type="Proteomes" id="UP001189429"/>
    </source>
</evidence>
<keyword evidence="3" id="KW-1185">Reference proteome</keyword>